<dbReference type="InterPro" id="IPR010016">
    <property type="entry name" value="PxpB"/>
</dbReference>
<keyword evidence="7" id="KW-1185">Reference proteome</keyword>
<evidence type="ECO:0000256" key="1">
    <source>
        <dbReference type="ARBA" id="ARBA00022741"/>
    </source>
</evidence>
<evidence type="ECO:0000256" key="2">
    <source>
        <dbReference type="ARBA" id="ARBA00022801"/>
    </source>
</evidence>
<keyword evidence="1" id="KW-0547">Nucleotide-binding</keyword>
<evidence type="ECO:0000256" key="4">
    <source>
        <dbReference type="SAM" id="MobiDB-lite"/>
    </source>
</evidence>
<dbReference type="InterPro" id="IPR029000">
    <property type="entry name" value="Cyclophilin-like_dom_sf"/>
</dbReference>
<dbReference type="Pfam" id="PF02682">
    <property type="entry name" value="CT_C_D"/>
    <property type="match status" value="1"/>
</dbReference>
<sequence length="251" mass="26918">MLVQELDLAGGPVRIRPAGDAAVLVELGDGVDPAVHRRVMALWRTLVERPLPGMIEAVPAYRSVLVTWDPRVTDGARIRAALERRLREAVDGRGPRRRGRQVTIPVIYGGSYGPDLEAVAERVGLSPDEVVRRHAAGRYVVYMLGFLPGFVYLGGLDPALAVPRRASPRLEVPAGSVAIGGSQTGIYGLGGAPGGWHVIGRTWVTLWDAGRRRPATLRPGDRVRFVAASPEQAPPGWQEAAGEPRATMPAA</sequence>
<evidence type="ECO:0000259" key="5">
    <source>
        <dbReference type="SMART" id="SM00796"/>
    </source>
</evidence>
<dbReference type="NCBIfam" id="TIGR00370">
    <property type="entry name" value="5-oxoprolinase subunit PxpB"/>
    <property type="match status" value="1"/>
</dbReference>
<evidence type="ECO:0000256" key="3">
    <source>
        <dbReference type="ARBA" id="ARBA00022840"/>
    </source>
</evidence>
<accession>A0ABZ1BM76</accession>
<dbReference type="InterPro" id="IPR003833">
    <property type="entry name" value="CT_C_D"/>
</dbReference>
<dbReference type="GO" id="GO:0017168">
    <property type="term" value="F:5-oxoprolinase (ATP-hydrolyzing) activity"/>
    <property type="evidence" value="ECO:0007669"/>
    <property type="project" value="UniProtKB-EC"/>
</dbReference>
<keyword evidence="3" id="KW-0067">ATP-binding</keyword>
<protein>
    <submittedName>
        <fullName evidence="6">5-oxoprolinase subunit PxpB</fullName>
        <ecNumber evidence="6">3.5.2.9</ecNumber>
    </submittedName>
</protein>
<dbReference type="SUPFAM" id="SSF50891">
    <property type="entry name" value="Cyclophilin-like"/>
    <property type="match status" value="1"/>
</dbReference>
<dbReference type="PANTHER" id="PTHR34698">
    <property type="entry name" value="5-OXOPROLINASE SUBUNIT B"/>
    <property type="match status" value="1"/>
</dbReference>
<organism evidence="6 7">
    <name type="scientific">Geochorda subterranea</name>
    <dbReference type="NCBI Taxonomy" id="3109564"/>
    <lineage>
        <taxon>Bacteria</taxon>
        <taxon>Bacillati</taxon>
        <taxon>Bacillota</taxon>
        <taxon>Limnochordia</taxon>
        <taxon>Limnochordales</taxon>
        <taxon>Geochordaceae</taxon>
        <taxon>Geochorda</taxon>
    </lineage>
</organism>
<feature type="region of interest" description="Disordered" evidence="4">
    <location>
        <begin position="228"/>
        <end position="251"/>
    </location>
</feature>
<gene>
    <name evidence="6" type="primary">pxpB</name>
    <name evidence="6" type="ORF">VLY81_10815</name>
</gene>
<reference evidence="7" key="1">
    <citation type="submission" date="2023-12" db="EMBL/GenBank/DDBJ databases">
        <title>Novel isolates from deep terrestrial aquifers shed light on the physiology and ecology of the class Limnochordia.</title>
        <authorList>
            <person name="Karnachuk O.V."/>
            <person name="Lukina A.P."/>
            <person name="Avakyan M.R."/>
            <person name="Kadnikov V."/>
            <person name="Begmatov S."/>
            <person name="Beletsky A.V."/>
            <person name="Mardanov A.V."/>
            <person name="Ravin N.V."/>
        </authorList>
    </citation>
    <scope>NUCLEOTIDE SEQUENCE [LARGE SCALE GENOMIC DNA]</scope>
    <source>
        <strain evidence="7">LN</strain>
    </source>
</reference>
<evidence type="ECO:0000313" key="7">
    <source>
        <dbReference type="Proteomes" id="UP001333102"/>
    </source>
</evidence>
<dbReference type="SMART" id="SM00796">
    <property type="entry name" value="AHS1"/>
    <property type="match status" value="1"/>
</dbReference>
<dbReference type="Proteomes" id="UP001333102">
    <property type="component" value="Chromosome"/>
</dbReference>
<dbReference type="SUPFAM" id="SSF160467">
    <property type="entry name" value="PH0987 N-terminal domain-like"/>
    <property type="match status" value="1"/>
</dbReference>
<name>A0ABZ1BM76_9FIRM</name>
<proteinExistence type="predicted"/>
<feature type="domain" description="Carboxyltransferase" evidence="5">
    <location>
        <begin position="13"/>
        <end position="217"/>
    </location>
</feature>
<dbReference type="RefSeq" id="WP_324668177.1">
    <property type="nucleotide sequence ID" value="NZ_CP141614.1"/>
</dbReference>
<dbReference type="EC" id="3.5.2.9" evidence="6"/>
<dbReference type="Gene3D" id="2.40.100.10">
    <property type="entry name" value="Cyclophilin-like"/>
    <property type="match status" value="1"/>
</dbReference>
<keyword evidence="2 6" id="KW-0378">Hydrolase</keyword>
<dbReference type="PANTHER" id="PTHR34698:SF2">
    <property type="entry name" value="5-OXOPROLINASE SUBUNIT B"/>
    <property type="match status" value="1"/>
</dbReference>
<evidence type="ECO:0000313" key="6">
    <source>
        <dbReference type="EMBL" id="WRP13914.1"/>
    </source>
</evidence>
<dbReference type="Gene3D" id="3.30.1360.40">
    <property type="match status" value="1"/>
</dbReference>
<dbReference type="EMBL" id="CP141614">
    <property type="protein sequence ID" value="WRP13914.1"/>
    <property type="molecule type" value="Genomic_DNA"/>
</dbReference>